<dbReference type="Proteomes" id="UP001355207">
    <property type="component" value="Chromosome 3"/>
</dbReference>
<proteinExistence type="predicted"/>
<evidence type="ECO:0000313" key="3">
    <source>
        <dbReference type="Proteomes" id="UP001355207"/>
    </source>
</evidence>
<feature type="region of interest" description="Disordered" evidence="1">
    <location>
        <begin position="1"/>
        <end position="30"/>
    </location>
</feature>
<evidence type="ECO:0008006" key="4">
    <source>
        <dbReference type="Google" id="ProtNLM"/>
    </source>
</evidence>
<accession>A0AAX4JRK1</accession>
<evidence type="ECO:0000313" key="2">
    <source>
        <dbReference type="EMBL" id="WWC87944.1"/>
    </source>
</evidence>
<dbReference type="AlphaFoldDB" id="A0AAX4JRK1"/>
<dbReference type="EMBL" id="CP144100">
    <property type="protein sequence ID" value="WWC87944.1"/>
    <property type="molecule type" value="Genomic_DNA"/>
</dbReference>
<name>A0AAX4JRK1_9TREE</name>
<reference evidence="2 3" key="1">
    <citation type="submission" date="2024-01" db="EMBL/GenBank/DDBJ databases">
        <title>Comparative genomics of Cryptococcus and Kwoniella reveals pathogenesis evolution and contrasting modes of karyotype evolution via chromosome fusion or intercentromeric recombination.</title>
        <authorList>
            <person name="Coelho M.A."/>
            <person name="David-Palma M."/>
            <person name="Shea T."/>
            <person name="Bowers K."/>
            <person name="McGinley-Smith S."/>
            <person name="Mohammad A.W."/>
            <person name="Gnirke A."/>
            <person name="Yurkov A.M."/>
            <person name="Nowrousian M."/>
            <person name="Sun S."/>
            <person name="Cuomo C.A."/>
            <person name="Heitman J."/>
        </authorList>
    </citation>
    <scope>NUCLEOTIDE SEQUENCE [LARGE SCALE GENOMIC DNA]</scope>
    <source>
        <strain evidence="2 3">CBS 6074</strain>
    </source>
</reference>
<sequence>MSFSIEFQKGCEPNRRSHLSNGLTFSRHPKPKSPISKAFILNKPSIMSDISLAIGANNEQNLVPNPIIKVKIVAYLAAGNLWDYWLAIHPFFGKVVIKAIYLLAYPCENPNYDNYVPSGKVEVNMLKEEKFYLGPLLELQGKVVPKYYGSYCTGGNGHYMIMMLEYVGRSMGFGILRLNDNTKVKLYEAYKQLHIQGVSHHDICGRHILIDDMGGIRLVGFRYAYQRKLHIPDQVRDLISEDWVVKARTGMESDDANSLTSAHPEYWAKLKDPTAFYHQLVEDEIYRRKVYHLPPLINIPPMPPLLK</sequence>
<protein>
    <recommendedName>
        <fullName evidence="4">Protein kinase domain-containing protein</fullName>
    </recommendedName>
</protein>
<organism evidence="2 3">
    <name type="scientific">Kwoniella dendrophila CBS 6074</name>
    <dbReference type="NCBI Taxonomy" id="1295534"/>
    <lineage>
        <taxon>Eukaryota</taxon>
        <taxon>Fungi</taxon>
        <taxon>Dikarya</taxon>
        <taxon>Basidiomycota</taxon>
        <taxon>Agaricomycotina</taxon>
        <taxon>Tremellomycetes</taxon>
        <taxon>Tremellales</taxon>
        <taxon>Cryptococcaceae</taxon>
        <taxon>Kwoniella</taxon>
    </lineage>
</organism>
<dbReference type="SUPFAM" id="SSF56112">
    <property type="entry name" value="Protein kinase-like (PK-like)"/>
    <property type="match status" value="1"/>
</dbReference>
<dbReference type="InterPro" id="IPR011009">
    <property type="entry name" value="Kinase-like_dom_sf"/>
</dbReference>
<dbReference type="RefSeq" id="XP_066074707.1">
    <property type="nucleotide sequence ID" value="XM_066218610.1"/>
</dbReference>
<gene>
    <name evidence="2" type="ORF">L201_002844</name>
</gene>
<evidence type="ECO:0000256" key="1">
    <source>
        <dbReference type="SAM" id="MobiDB-lite"/>
    </source>
</evidence>
<dbReference type="GeneID" id="91093515"/>
<keyword evidence="3" id="KW-1185">Reference proteome</keyword>